<protein>
    <submittedName>
        <fullName evidence="2">Uncharacterized protein</fullName>
    </submittedName>
</protein>
<dbReference type="EMBL" id="BGPR01000279">
    <property type="protein sequence ID" value="GBM10004.1"/>
    <property type="molecule type" value="Genomic_DNA"/>
</dbReference>
<evidence type="ECO:0000313" key="3">
    <source>
        <dbReference type="Proteomes" id="UP000499080"/>
    </source>
</evidence>
<accession>A0A4Y2D201</accession>
<gene>
    <name evidence="2" type="ORF">AVEN_23992_1</name>
</gene>
<name>A0A4Y2D201_ARAVE</name>
<dbReference type="Proteomes" id="UP000499080">
    <property type="component" value="Unassembled WGS sequence"/>
</dbReference>
<evidence type="ECO:0000256" key="1">
    <source>
        <dbReference type="SAM" id="MobiDB-lite"/>
    </source>
</evidence>
<dbReference type="AlphaFoldDB" id="A0A4Y2D201"/>
<comment type="caution">
    <text evidence="2">The sequence shown here is derived from an EMBL/GenBank/DDBJ whole genome shotgun (WGS) entry which is preliminary data.</text>
</comment>
<reference evidence="2 3" key="1">
    <citation type="journal article" date="2019" name="Sci. Rep.">
        <title>Orb-weaving spider Araneus ventricosus genome elucidates the spidroin gene catalogue.</title>
        <authorList>
            <person name="Kono N."/>
            <person name="Nakamura H."/>
            <person name="Ohtoshi R."/>
            <person name="Moran D.A.P."/>
            <person name="Shinohara A."/>
            <person name="Yoshida Y."/>
            <person name="Fujiwara M."/>
            <person name="Mori M."/>
            <person name="Tomita M."/>
            <person name="Arakawa K."/>
        </authorList>
    </citation>
    <scope>NUCLEOTIDE SEQUENCE [LARGE SCALE GENOMIC DNA]</scope>
</reference>
<dbReference type="OrthoDB" id="6475849at2759"/>
<proteinExistence type="predicted"/>
<sequence>MSMLGSDIPIVLTLVQQKGESLMGQDRDCRSGEPISPIPGDECVLYVPCCVGSCIIIQEQNPSTQESWSGPTALSDTYFLN</sequence>
<organism evidence="2 3">
    <name type="scientific">Araneus ventricosus</name>
    <name type="common">Orbweaver spider</name>
    <name type="synonym">Epeira ventricosa</name>
    <dbReference type="NCBI Taxonomy" id="182803"/>
    <lineage>
        <taxon>Eukaryota</taxon>
        <taxon>Metazoa</taxon>
        <taxon>Ecdysozoa</taxon>
        <taxon>Arthropoda</taxon>
        <taxon>Chelicerata</taxon>
        <taxon>Arachnida</taxon>
        <taxon>Araneae</taxon>
        <taxon>Araneomorphae</taxon>
        <taxon>Entelegynae</taxon>
        <taxon>Araneoidea</taxon>
        <taxon>Araneidae</taxon>
        <taxon>Araneus</taxon>
    </lineage>
</organism>
<feature type="region of interest" description="Disordered" evidence="1">
    <location>
        <begin position="62"/>
        <end position="81"/>
    </location>
</feature>
<keyword evidence="3" id="KW-1185">Reference proteome</keyword>
<evidence type="ECO:0000313" key="2">
    <source>
        <dbReference type="EMBL" id="GBM10004.1"/>
    </source>
</evidence>